<name>A0A2I0X1K1_9ASPA</name>
<reference evidence="1 2" key="2">
    <citation type="journal article" date="2017" name="Nature">
        <title>The Apostasia genome and the evolution of orchids.</title>
        <authorList>
            <person name="Zhang G.Q."/>
            <person name="Liu K.W."/>
            <person name="Li Z."/>
            <person name="Lohaus R."/>
            <person name="Hsiao Y.Y."/>
            <person name="Niu S.C."/>
            <person name="Wang J.Y."/>
            <person name="Lin Y.C."/>
            <person name="Xu Q."/>
            <person name="Chen L.J."/>
            <person name="Yoshida K."/>
            <person name="Fujiwara S."/>
            <person name="Wang Z.W."/>
            <person name="Zhang Y.Q."/>
            <person name="Mitsuda N."/>
            <person name="Wang M."/>
            <person name="Liu G.H."/>
            <person name="Pecoraro L."/>
            <person name="Huang H.X."/>
            <person name="Xiao X.J."/>
            <person name="Lin M."/>
            <person name="Wu X.Y."/>
            <person name="Wu W.L."/>
            <person name="Chen Y.Y."/>
            <person name="Chang S.B."/>
            <person name="Sakamoto S."/>
            <person name="Ohme-Takagi M."/>
            <person name="Yagi M."/>
            <person name="Zeng S.J."/>
            <person name="Shen C.Y."/>
            <person name="Yeh C.M."/>
            <person name="Luo Y.B."/>
            <person name="Tsai W.C."/>
            <person name="Van de Peer Y."/>
            <person name="Liu Z.J."/>
        </authorList>
    </citation>
    <scope>NUCLEOTIDE SEQUENCE [LARGE SCALE GENOMIC DNA]</scope>
    <source>
        <tissue evidence="1">The whole plant</tissue>
    </source>
</reference>
<dbReference type="Proteomes" id="UP000233837">
    <property type="component" value="Unassembled WGS sequence"/>
</dbReference>
<accession>A0A2I0X1K1</accession>
<organism evidence="1 2">
    <name type="scientific">Dendrobium catenatum</name>
    <dbReference type="NCBI Taxonomy" id="906689"/>
    <lineage>
        <taxon>Eukaryota</taxon>
        <taxon>Viridiplantae</taxon>
        <taxon>Streptophyta</taxon>
        <taxon>Embryophyta</taxon>
        <taxon>Tracheophyta</taxon>
        <taxon>Spermatophyta</taxon>
        <taxon>Magnoliopsida</taxon>
        <taxon>Liliopsida</taxon>
        <taxon>Asparagales</taxon>
        <taxon>Orchidaceae</taxon>
        <taxon>Epidendroideae</taxon>
        <taxon>Malaxideae</taxon>
        <taxon>Dendrobiinae</taxon>
        <taxon>Dendrobium</taxon>
    </lineage>
</organism>
<gene>
    <name evidence="1" type="ORF">MA16_Dca027516</name>
</gene>
<keyword evidence="2" id="KW-1185">Reference proteome</keyword>
<sequence>MQIKNVVGSYNSLHEIGCIVPARMKRMGVPPTCTIGISNTNNKCLLIEMAILETSNQRTALTRKYNHRTT</sequence>
<dbReference type="AlphaFoldDB" id="A0A2I0X1K1"/>
<evidence type="ECO:0000313" key="2">
    <source>
        <dbReference type="Proteomes" id="UP000233837"/>
    </source>
</evidence>
<dbReference type="EMBL" id="KZ502212">
    <property type="protein sequence ID" value="PKU81783.1"/>
    <property type="molecule type" value="Genomic_DNA"/>
</dbReference>
<protein>
    <submittedName>
        <fullName evidence="1">Uncharacterized protein</fullName>
    </submittedName>
</protein>
<proteinExistence type="predicted"/>
<evidence type="ECO:0000313" key="1">
    <source>
        <dbReference type="EMBL" id="PKU81783.1"/>
    </source>
</evidence>
<reference evidence="1 2" key="1">
    <citation type="journal article" date="2016" name="Sci. Rep.">
        <title>The Dendrobium catenatum Lindl. genome sequence provides insights into polysaccharide synthase, floral development and adaptive evolution.</title>
        <authorList>
            <person name="Zhang G.Q."/>
            <person name="Xu Q."/>
            <person name="Bian C."/>
            <person name="Tsai W.C."/>
            <person name="Yeh C.M."/>
            <person name="Liu K.W."/>
            <person name="Yoshida K."/>
            <person name="Zhang L.S."/>
            <person name="Chang S.B."/>
            <person name="Chen F."/>
            <person name="Shi Y."/>
            <person name="Su Y.Y."/>
            <person name="Zhang Y.Q."/>
            <person name="Chen L.J."/>
            <person name="Yin Y."/>
            <person name="Lin M."/>
            <person name="Huang H."/>
            <person name="Deng H."/>
            <person name="Wang Z.W."/>
            <person name="Zhu S.L."/>
            <person name="Zhao X."/>
            <person name="Deng C."/>
            <person name="Niu S.C."/>
            <person name="Huang J."/>
            <person name="Wang M."/>
            <person name="Liu G.H."/>
            <person name="Yang H.J."/>
            <person name="Xiao X.J."/>
            <person name="Hsiao Y.Y."/>
            <person name="Wu W.L."/>
            <person name="Chen Y.Y."/>
            <person name="Mitsuda N."/>
            <person name="Ohme-Takagi M."/>
            <person name="Luo Y.B."/>
            <person name="Van de Peer Y."/>
            <person name="Liu Z.J."/>
        </authorList>
    </citation>
    <scope>NUCLEOTIDE SEQUENCE [LARGE SCALE GENOMIC DNA]</scope>
    <source>
        <tissue evidence="1">The whole plant</tissue>
    </source>
</reference>